<evidence type="ECO:0000259" key="8">
    <source>
        <dbReference type="Pfam" id="PF02771"/>
    </source>
</evidence>
<dbReference type="SUPFAM" id="SSF47203">
    <property type="entry name" value="Acyl-CoA dehydrogenase C-terminal domain-like"/>
    <property type="match status" value="1"/>
</dbReference>
<dbReference type="Pfam" id="PF02770">
    <property type="entry name" value="Acyl-CoA_dh_M"/>
    <property type="match status" value="1"/>
</dbReference>
<evidence type="ECO:0000256" key="4">
    <source>
        <dbReference type="ARBA" id="ARBA00022827"/>
    </source>
</evidence>
<dbReference type="PANTHER" id="PTHR43884">
    <property type="entry name" value="ACYL-COA DEHYDROGENASE"/>
    <property type="match status" value="1"/>
</dbReference>
<comment type="similarity">
    <text evidence="2 5">Belongs to the acyl-CoA dehydrogenase family.</text>
</comment>
<dbReference type="InterPro" id="IPR009075">
    <property type="entry name" value="AcylCo_DH/oxidase_C"/>
</dbReference>
<evidence type="ECO:0000259" key="6">
    <source>
        <dbReference type="Pfam" id="PF00441"/>
    </source>
</evidence>
<keyword evidence="10" id="KW-1185">Reference proteome</keyword>
<dbReference type="PIRSF" id="PIRSF016578">
    <property type="entry name" value="HsaA"/>
    <property type="match status" value="1"/>
</dbReference>
<evidence type="ECO:0000256" key="5">
    <source>
        <dbReference type="RuleBase" id="RU362125"/>
    </source>
</evidence>
<dbReference type="PROSITE" id="PS00072">
    <property type="entry name" value="ACYL_COA_DH_1"/>
    <property type="match status" value="1"/>
</dbReference>
<dbReference type="InterPro" id="IPR006089">
    <property type="entry name" value="Acyl-CoA_DH_CS"/>
</dbReference>
<feature type="domain" description="Acyl-CoA oxidase/dehydrogenase middle" evidence="7">
    <location>
        <begin position="130"/>
        <end position="224"/>
    </location>
</feature>
<dbReference type="Pfam" id="PF00441">
    <property type="entry name" value="Acyl-CoA_dh_1"/>
    <property type="match status" value="1"/>
</dbReference>
<evidence type="ECO:0000256" key="3">
    <source>
        <dbReference type="ARBA" id="ARBA00022630"/>
    </source>
</evidence>
<keyword evidence="4 5" id="KW-0274">FAD</keyword>
<protein>
    <submittedName>
        <fullName evidence="9">Acyl-CoA dehydrogenase family protein</fullName>
    </submittedName>
</protein>
<dbReference type="SUPFAM" id="SSF56645">
    <property type="entry name" value="Acyl-CoA dehydrogenase NM domain-like"/>
    <property type="match status" value="1"/>
</dbReference>
<sequence>MPDRAPQPVDRQLPTDEARDLISLVRDIAQREIAPKAAEEEDAGRFPREVFTLLSESGLLGLPYDSEYGGGDQPYEVYLQVLEELAAVRLTVGLGVSVHTLASYALATYGTKQQQVEHLPAMLGGGLLGAYCLSEPASGSDAASLRTKAVRDGEEWVITGTKAWITHGGIADFYTVMARTGEDGPRGISAFLVPADAPGLSAAAPEKKMGMKGSPTAQVHFDGVRVGDERRIGDEGQGFAIALSALDSGRLGIAACAIGVAQAALDEAVTYATERRQFGKPIADFQGLRFMLADMATQIEAGRALYLAAARLRDAGRPFAKQAAMAKLHCTDAAMKVTTDAVQILGGYGYTADFPAERYMREAKVLQIVEGTNQIQRMVIARHLAGPEGR</sequence>
<organism evidence="9 10">
    <name type="scientific">Streptomyces coerulescens</name>
    <dbReference type="NCBI Taxonomy" id="29304"/>
    <lineage>
        <taxon>Bacteria</taxon>
        <taxon>Bacillati</taxon>
        <taxon>Actinomycetota</taxon>
        <taxon>Actinomycetes</taxon>
        <taxon>Kitasatosporales</taxon>
        <taxon>Streptomycetaceae</taxon>
        <taxon>Streptomyces</taxon>
    </lineage>
</organism>
<evidence type="ECO:0000256" key="1">
    <source>
        <dbReference type="ARBA" id="ARBA00001974"/>
    </source>
</evidence>
<dbReference type="RefSeq" id="WP_380863093.1">
    <property type="nucleotide sequence ID" value="NZ_JBHSKM010000043.1"/>
</dbReference>
<evidence type="ECO:0000256" key="2">
    <source>
        <dbReference type="ARBA" id="ARBA00009347"/>
    </source>
</evidence>
<reference evidence="10" key="1">
    <citation type="journal article" date="2019" name="Int. J. Syst. Evol. Microbiol.">
        <title>The Global Catalogue of Microorganisms (GCM) 10K type strain sequencing project: providing services to taxonomists for standard genome sequencing and annotation.</title>
        <authorList>
            <consortium name="The Broad Institute Genomics Platform"/>
            <consortium name="The Broad Institute Genome Sequencing Center for Infectious Disease"/>
            <person name="Wu L."/>
            <person name="Ma J."/>
        </authorList>
    </citation>
    <scope>NUCLEOTIDE SEQUENCE [LARGE SCALE GENOMIC DNA]</scope>
    <source>
        <strain evidence="10">KCTC 42586</strain>
    </source>
</reference>
<keyword evidence="5" id="KW-0560">Oxidoreductase</keyword>
<dbReference type="InterPro" id="IPR006091">
    <property type="entry name" value="Acyl-CoA_Oxase/DH_mid-dom"/>
</dbReference>
<evidence type="ECO:0000259" key="7">
    <source>
        <dbReference type="Pfam" id="PF02770"/>
    </source>
</evidence>
<comment type="cofactor">
    <cofactor evidence="1 5">
        <name>FAD</name>
        <dbReference type="ChEBI" id="CHEBI:57692"/>
    </cofactor>
</comment>
<evidence type="ECO:0000313" key="9">
    <source>
        <dbReference type="EMBL" id="MFC5219384.1"/>
    </source>
</evidence>
<dbReference type="InterPro" id="IPR037069">
    <property type="entry name" value="AcylCoA_DH/ox_N_sf"/>
</dbReference>
<gene>
    <name evidence="9" type="ORF">ACFPQ9_36635</name>
</gene>
<feature type="domain" description="Acyl-CoA dehydrogenase/oxidase C-terminal" evidence="6">
    <location>
        <begin position="236"/>
        <end position="384"/>
    </location>
</feature>
<dbReference type="PROSITE" id="PS00073">
    <property type="entry name" value="ACYL_COA_DH_2"/>
    <property type="match status" value="1"/>
</dbReference>
<dbReference type="EMBL" id="JBHSKM010000043">
    <property type="protein sequence ID" value="MFC5219384.1"/>
    <property type="molecule type" value="Genomic_DNA"/>
</dbReference>
<dbReference type="InterPro" id="IPR046373">
    <property type="entry name" value="Acyl-CoA_Oxase/DH_mid-dom_sf"/>
</dbReference>
<dbReference type="Pfam" id="PF02771">
    <property type="entry name" value="Acyl-CoA_dh_N"/>
    <property type="match status" value="1"/>
</dbReference>
<dbReference type="Proteomes" id="UP001596263">
    <property type="component" value="Unassembled WGS sequence"/>
</dbReference>
<comment type="caution">
    <text evidence="9">The sequence shown here is derived from an EMBL/GenBank/DDBJ whole genome shotgun (WGS) entry which is preliminary data.</text>
</comment>
<dbReference type="Gene3D" id="1.10.540.10">
    <property type="entry name" value="Acyl-CoA dehydrogenase/oxidase, N-terminal domain"/>
    <property type="match status" value="1"/>
</dbReference>
<feature type="domain" description="Acyl-CoA dehydrogenase/oxidase N-terminal" evidence="8">
    <location>
        <begin position="15"/>
        <end position="125"/>
    </location>
</feature>
<evidence type="ECO:0000313" key="10">
    <source>
        <dbReference type="Proteomes" id="UP001596263"/>
    </source>
</evidence>
<dbReference type="Gene3D" id="2.40.110.10">
    <property type="entry name" value="Butyryl-CoA Dehydrogenase, subunit A, domain 2"/>
    <property type="match status" value="1"/>
</dbReference>
<accession>A0ABW0CTW7</accession>
<dbReference type="PANTHER" id="PTHR43884:SF12">
    <property type="entry name" value="ISOVALERYL-COA DEHYDROGENASE, MITOCHONDRIAL-RELATED"/>
    <property type="match status" value="1"/>
</dbReference>
<dbReference type="InterPro" id="IPR013786">
    <property type="entry name" value="AcylCoA_DH/ox_N"/>
</dbReference>
<dbReference type="InterPro" id="IPR036250">
    <property type="entry name" value="AcylCo_DH-like_C"/>
</dbReference>
<dbReference type="Gene3D" id="1.20.140.10">
    <property type="entry name" value="Butyryl-CoA Dehydrogenase, subunit A, domain 3"/>
    <property type="match status" value="1"/>
</dbReference>
<keyword evidence="3 5" id="KW-0285">Flavoprotein</keyword>
<dbReference type="InterPro" id="IPR009100">
    <property type="entry name" value="AcylCoA_DH/oxidase_NM_dom_sf"/>
</dbReference>
<proteinExistence type="inferred from homology"/>
<name>A0ABW0CTW7_STRCD</name>